<feature type="transmembrane region" description="Helical" evidence="7">
    <location>
        <begin position="342"/>
        <end position="360"/>
    </location>
</feature>
<dbReference type="PRINTS" id="PR00342">
    <property type="entry name" value="RHESUSRHD"/>
</dbReference>
<reference evidence="10" key="1">
    <citation type="submission" date="2025-08" db="UniProtKB">
        <authorList>
            <consortium name="RefSeq"/>
        </authorList>
    </citation>
    <scope>IDENTIFICATION</scope>
    <source>
        <tissue evidence="10">Gonad</tissue>
    </source>
</reference>
<feature type="transmembrane region" description="Helical" evidence="7">
    <location>
        <begin position="182"/>
        <end position="200"/>
    </location>
</feature>
<feature type="transmembrane region" description="Helical" evidence="7">
    <location>
        <begin position="302"/>
        <end position="322"/>
    </location>
</feature>
<evidence type="ECO:0000256" key="1">
    <source>
        <dbReference type="ARBA" id="ARBA00004141"/>
    </source>
</evidence>
<dbReference type="InterPro" id="IPR024041">
    <property type="entry name" value="NH4_transpt_AmtB-like_dom"/>
</dbReference>
<feature type="transmembrane region" description="Helical" evidence="7">
    <location>
        <begin position="151"/>
        <end position="170"/>
    </location>
</feature>
<dbReference type="InterPro" id="IPR002229">
    <property type="entry name" value="RhesusRHD"/>
</dbReference>
<dbReference type="GeneID" id="109485818"/>
<feature type="transmembrane region" description="Helical" evidence="7">
    <location>
        <begin position="251"/>
        <end position="269"/>
    </location>
</feature>
<dbReference type="Gene3D" id="1.10.3430.10">
    <property type="entry name" value="Ammonium transporter AmtB like domains"/>
    <property type="match status" value="1"/>
</dbReference>
<dbReference type="OrthoDB" id="534912at2759"/>
<keyword evidence="4 7" id="KW-1133">Transmembrane helix</keyword>
<comment type="similarity">
    <text evidence="2">Belongs to the ammonium transporter (TC 2.A.49) family. Rh subfamily.</text>
</comment>
<feature type="transmembrane region" description="Helical" evidence="7">
    <location>
        <begin position="118"/>
        <end position="144"/>
    </location>
</feature>
<evidence type="ECO:0000256" key="2">
    <source>
        <dbReference type="ARBA" id="ARBA00011036"/>
    </source>
</evidence>
<keyword evidence="9" id="KW-1185">Reference proteome</keyword>
<feature type="transmembrane region" description="Helical" evidence="7">
    <location>
        <begin position="212"/>
        <end position="231"/>
    </location>
</feature>
<dbReference type="Proteomes" id="UP000515135">
    <property type="component" value="Unplaced"/>
</dbReference>
<gene>
    <name evidence="10" type="primary">LOC109485818</name>
</gene>
<feature type="transmembrane region" description="Helical" evidence="7">
    <location>
        <begin position="63"/>
        <end position="82"/>
    </location>
</feature>
<dbReference type="AlphaFoldDB" id="A0A6P5ASQ1"/>
<keyword evidence="5 7" id="KW-0472">Membrane</keyword>
<evidence type="ECO:0000313" key="9">
    <source>
        <dbReference type="Proteomes" id="UP000515135"/>
    </source>
</evidence>
<feature type="transmembrane region" description="Helical" evidence="7">
    <location>
        <begin position="411"/>
        <end position="432"/>
    </location>
</feature>
<sequence length="492" mass="53064">MAWRRGKLTAILLIFEVVFIVLFGILVVYDDEANATAKQNSLTPDQPGGADADNNVLRAYYPMFQDVHVMMFIGFGFLMTFLKKYGFGSVGFNFLVAAFVLQWATLMSGFLHLHHGKIVVSITTLLTSDFAAATVLISMGAVLGKVSHIQLIIMAFVEIIFFSINEWVGLTFFKAVDVGGSMFVHTFGAYFGLALARVLYREDMHGHSKEGSVYHSDIFAMIGTVFLWLFWPSFNAALAPGDDQHRAVINTYFSLAACAVVTFAISSAVEKDGKVNMVHVQNATLAGGVAVGTSADMMVHPWGALLIGSLAAVLSVVGYSYITPFMADRLKIHDTCGVNNLHGMPGVLAGIIGAIVAAVASPAQYGNSVYQIFPARAPIANSSELATIQAAFPAIEAGSGRSAGLQAGFQMAALIVTLLIALVTGALTGLLLRLPIWDHPEKDSLYEDEDYWEIPEEETADMNGSLEGVGHKKPDSRARTESDTNNEQDTKV</sequence>
<feature type="transmembrane region" description="Helical" evidence="7">
    <location>
        <begin position="12"/>
        <end position="29"/>
    </location>
</feature>
<dbReference type="InterPro" id="IPR029020">
    <property type="entry name" value="Ammonium/urea_transptr"/>
</dbReference>
<protein>
    <submittedName>
        <fullName evidence="10">Ammonium transporter Rh type A-like</fullName>
    </submittedName>
</protein>
<dbReference type="GO" id="GO:0005886">
    <property type="term" value="C:plasma membrane"/>
    <property type="evidence" value="ECO:0007669"/>
    <property type="project" value="InterPro"/>
</dbReference>
<feature type="compositionally biased region" description="Basic and acidic residues" evidence="6">
    <location>
        <begin position="469"/>
        <end position="492"/>
    </location>
</feature>
<evidence type="ECO:0000313" key="10">
    <source>
        <dbReference type="RefSeq" id="XP_019645061.1"/>
    </source>
</evidence>
<dbReference type="GO" id="GO:0097272">
    <property type="term" value="P:ammonium homeostasis"/>
    <property type="evidence" value="ECO:0007669"/>
    <property type="project" value="TreeGrafter"/>
</dbReference>
<organism evidence="9 10">
    <name type="scientific">Branchiostoma belcheri</name>
    <name type="common">Amphioxus</name>
    <dbReference type="NCBI Taxonomy" id="7741"/>
    <lineage>
        <taxon>Eukaryota</taxon>
        <taxon>Metazoa</taxon>
        <taxon>Chordata</taxon>
        <taxon>Cephalochordata</taxon>
        <taxon>Leptocardii</taxon>
        <taxon>Amphioxiformes</taxon>
        <taxon>Branchiostomatidae</taxon>
        <taxon>Branchiostoma</taxon>
    </lineage>
</organism>
<dbReference type="GO" id="GO:0008519">
    <property type="term" value="F:ammonium channel activity"/>
    <property type="evidence" value="ECO:0007669"/>
    <property type="project" value="InterPro"/>
</dbReference>
<feature type="region of interest" description="Disordered" evidence="6">
    <location>
        <begin position="456"/>
        <end position="492"/>
    </location>
</feature>
<dbReference type="FunFam" id="1.10.3430.10:FF:000012">
    <property type="entry name" value="Rh type C glycoprotein"/>
    <property type="match status" value="1"/>
</dbReference>
<keyword evidence="3 7" id="KW-0812">Transmembrane</keyword>
<evidence type="ECO:0000256" key="6">
    <source>
        <dbReference type="SAM" id="MobiDB-lite"/>
    </source>
</evidence>
<dbReference type="SUPFAM" id="SSF111352">
    <property type="entry name" value="Ammonium transporter"/>
    <property type="match status" value="1"/>
</dbReference>
<dbReference type="Pfam" id="PF00909">
    <property type="entry name" value="Ammonium_transp"/>
    <property type="match status" value="1"/>
</dbReference>
<dbReference type="KEGG" id="bbel:109485818"/>
<comment type="subcellular location">
    <subcellularLocation>
        <location evidence="1">Membrane</location>
        <topology evidence="1">Multi-pass membrane protein</topology>
    </subcellularLocation>
</comment>
<dbReference type="PANTHER" id="PTHR11730:SF60">
    <property type="entry name" value="RH50, ISOFORM D"/>
    <property type="match status" value="1"/>
</dbReference>
<dbReference type="PANTHER" id="PTHR11730">
    <property type="entry name" value="AMMONIUM TRANSPORTER"/>
    <property type="match status" value="1"/>
</dbReference>
<name>A0A6P5ASQ1_BRABE</name>
<dbReference type="RefSeq" id="XP_019645061.1">
    <property type="nucleotide sequence ID" value="XM_019789502.1"/>
</dbReference>
<feature type="transmembrane region" description="Helical" evidence="7">
    <location>
        <begin position="94"/>
        <end position="112"/>
    </location>
</feature>
<evidence type="ECO:0000256" key="5">
    <source>
        <dbReference type="ARBA" id="ARBA00023136"/>
    </source>
</evidence>
<evidence type="ECO:0000256" key="4">
    <source>
        <dbReference type="ARBA" id="ARBA00022989"/>
    </source>
</evidence>
<evidence type="ECO:0000256" key="3">
    <source>
        <dbReference type="ARBA" id="ARBA00022692"/>
    </source>
</evidence>
<proteinExistence type="inferred from homology"/>
<evidence type="ECO:0000256" key="7">
    <source>
        <dbReference type="SAM" id="Phobius"/>
    </source>
</evidence>
<feature type="domain" description="Ammonium transporter AmtB-like" evidence="8">
    <location>
        <begin position="51"/>
        <end position="441"/>
    </location>
</feature>
<evidence type="ECO:0000259" key="8">
    <source>
        <dbReference type="Pfam" id="PF00909"/>
    </source>
</evidence>
<accession>A0A6P5ASQ1</accession>